<dbReference type="CAZy" id="GT8">
    <property type="family name" value="Glycosyltransferase Family 8"/>
</dbReference>
<protein>
    <submittedName>
        <fullName evidence="1">P13</fullName>
    </submittedName>
</protein>
<dbReference type="RefSeq" id="YP_654455.1">
    <property type="nucleotide sequence ID" value="NC_008168.1"/>
</dbReference>
<organism evidence="1 2">
    <name type="scientific">Choristoneura occidentalis granulovirus</name>
    <dbReference type="NCBI Taxonomy" id="364745"/>
    <lineage>
        <taxon>Viruses</taxon>
        <taxon>Viruses incertae sedis</taxon>
        <taxon>Naldaviricetes</taxon>
        <taxon>Lefavirales</taxon>
        <taxon>Baculoviridae</taxon>
        <taxon>Betabaculovirus</taxon>
        <taxon>Betabaculovirus chofumiferanae</taxon>
    </lineage>
</organism>
<dbReference type="GO" id="GO:0016757">
    <property type="term" value="F:glycosyltransferase activity"/>
    <property type="evidence" value="ECO:0007669"/>
    <property type="project" value="InterPro"/>
</dbReference>
<dbReference type="Proteomes" id="UP000202317">
    <property type="component" value="Segment"/>
</dbReference>
<evidence type="ECO:0000313" key="1">
    <source>
        <dbReference type="EMBL" id="ABC61168.1"/>
    </source>
</evidence>
<dbReference type="GeneID" id="4155892"/>
<keyword evidence="2" id="KW-1185">Reference proteome</keyword>
<proteinExistence type="predicted"/>
<dbReference type="Pfam" id="PF01501">
    <property type="entry name" value="Glyco_transf_8"/>
    <property type="match status" value="1"/>
</dbReference>
<reference evidence="1 2" key="1">
    <citation type="journal article" date="2006" name="J. Gen. Virol.">
        <title>Sequence analysis of the Choristoneura occidentalis granulovirus genome.</title>
        <authorList>
            <person name="Escasa S.R."/>
            <person name="Lauzon H.A.M."/>
            <person name="Mathur A.C."/>
            <person name="Krell P.J."/>
            <person name="Arif B.M."/>
        </authorList>
    </citation>
    <scope>NUCLEOTIDE SEQUENCE [LARGE SCALE GENOMIC DNA]</scope>
</reference>
<dbReference type="InterPro" id="IPR029044">
    <property type="entry name" value="Nucleotide-diphossugar_trans"/>
</dbReference>
<dbReference type="Gene3D" id="3.90.550.10">
    <property type="entry name" value="Spore Coat Polysaccharide Biosynthesis Protein SpsA, Chain A"/>
    <property type="match status" value="1"/>
</dbReference>
<dbReference type="EMBL" id="DQ333351">
    <property type="protein sequence ID" value="ABC61168.1"/>
    <property type="molecule type" value="Genomic_DNA"/>
</dbReference>
<name>Q1A4R2_9BBAC</name>
<gene>
    <name evidence="1" type="primary">p13</name>
</gene>
<dbReference type="InterPro" id="IPR050587">
    <property type="entry name" value="GNT1/Glycosyltrans_8"/>
</dbReference>
<dbReference type="SUPFAM" id="SSF53448">
    <property type="entry name" value="Nucleotide-diphospho-sugar transferases"/>
    <property type="match status" value="1"/>
</dbReference>
<evidence type="ECO:0000313" key="2">
    <source>
        <dbReference type="Proteomes" id="UP000202317"/>
    </source>
</evidence>
<dbReference type="KEGG" id="vg:4155892"/>
<dbReference type="PANTHER" id="PTHR11183">
    <property type="entry name" value="GLYCOGENIN SUBFAMILY MEMBER"/>
    <property type="match status" value="1"/>
</dbReference>
<sequence>MKCAYVTLVMLGDSYVKGAIALAKSLIKSGTCHDLVCLVTNDVTKIENLNKVFTKIIQVPYMYFKCGKMLTKRQEELYTKWIDFSFTKWRCFQLTMYDRCVYLDADQIVLKNIDHLFKHRYAMCFDYNYNPHYKIFKYGNLIDYNVQKFIFENYDFLGFTGTFVFTPSLKIFNRIDILLTPSNLCITNTNKYNNGFDEIVLTQALIAEKINVTQLSPLYIWNAGDYSVLKNFQQPYIINYYGDKKPWLKNITQYMDVYIWKYFYNHRV</sequence>
<accession>Q1A4R2</accession>
<dbReference type="InterPro" id="IPR002495">
    <property type="entry name" value="Glyco_trans_8"/>
</dbReference>
<dbReference type="OrthoDB" id="8852at10239"/>